<comment type="caution">
    <text evidence="1">The sequence shown here is derived from an EMBL/GenBank/DDBJ whole genome shotgun (WGS) entry which is preliminary data.</text>
</comment>
<proteinExistence type="predicted"/>
<dbReference type="EMBL" id="BKCJ011828368">
    <property type="protein sequence ID" value="GFD56341.1"/>
    <property type="molecule type" value="Genomic_DNA"/>
</dbReference>
<feature type="non-terminal residue" evidence="1">
    <location>
        <position position="1"/>
    </location>
</feature>
<organism evidence="1">
    <name type="scientific">Tanacetum cinerariifolium</name>
    <name type="common">Dalmatian daisy</name>
    <name type="synonym">Chrysanthemum cinerariifolium</name>
    <dbReference type="NCBI Taxonomy" id="118510"/>
    <lineage>
        <taxon>Eukaryota</taxon>
        <taxon>Viridiplantae</taxon>
        <taxon>Streptophyta</taxon>
        <taxon>Embryophyta</taxon>
        <taxon>Tracheophyta</taxon>
        <taxon>Spermatophyta</taxon>
        <taxon>Magnoliopsida</taxon>
        <taxon>eudicotyledons</taxon>
        <taxon>Gunneridae</taxon>
        <taxon>Pentapetalae</taxon>
        <taxon>asterids</taxon>
        <taxon>campanulids</taxon>
        <taxon>Asterales</taxon>
        <taxon>Asteraceae</taxon>
        <taxon>Asteroideae</taxon>
        <taxon>Anthemideae</taxon>
        <taxon>Anthemidinae</taxon>
        <taxon>Tanacetum</taxon>
    </lineage>
</organism>
<reference evidence="1" key="1">
    <citation type="journal article" date="2019" name="Sci. Rep.">
        <title>Draft genome of Tanacetum cinerariifolium, the natural source of mosquito coil.</title>
        <authorList>
            <person name="Yamashiro T."/>
            <person name="Shiraishi A."/>
            <person name="Satake H."/>
            <person name="Nakayama K."/>
        </authorList>
    </citation>
    <scope>NUCLEOTIDE SEQUENCE</scope>
</reference>
<gene>
    <name evidence="1" type="ORF">Tci_928310</name>
</gene>
<accession>A0A699XHJ0</accession>
<protein>
    <submittedName>
        <fullName evidence="1">Uncharacterized protein</fullName>
    </submittedName>
</protein>
<dbReference type="AlphaFoldDB" id="A0A699XHJ0"/>
<feature type="non-terminal residue" evidence="1">
    <location>
        <position position="91"/>
    </location>
</feature>
<evidence type="ECO:0000313" key="1">
    <source>
        <dbReference type="EMBL" id="GFD56341.1"/>
    </source>
</evidence>
<sequence length="91" mass="9845">SVRNLSHVTKNTVCSLAIPLADLLVMRRDVTPTFCLDESHVLIDALRAAFHAKETRLSGVQKAGEVVCRGKLNEVVTLGACADGWEVEPDS</sequence>
<name>A0A699XHJ0_TANCI</name>